<dbReference type="Proteomes" id="UP000784294">
    <property type="component" value="Unassembled WGS sequence"/>
</dbReference>
<comment type="caution">
    <text evidence="2">The sequence shown here is derived from an EMBL/GenBank/DDBJ whole genome shotgun (WGS) entry which is preliminary data.</text>
</comment>
<evidence type="ECO:0000313" key="3">
    <source>
        <dbReference type="Proteomes" id="UP000784294"/>
    </source>
</evidence>
<proteinExistence type="predicted"/>
<reference evidence="2" key="1">
    <citation type="submission" date="2018-11" db="EMBL/GenBank/DDBJ databases">
        <authorList>
            <consortium name="Pathogen Informatics"/>
        </authorList>
    </citation>
    <scope>NUCLEOTIDE SEQUENCE</scope>
</reference>
<feature type="region of interest" description="Disordered" evidence="1">
    <location>
        <begin position="37"/>
        <end position="61"/>
    </location>
</feature>
<keyword evidence="3" id="KW-1185">Reference proteome</keyword>
<feature type="region of interest" description="Disordered" evidence="1">
    <location>
        <begin position="1"/>
        <end position="25"/>
    </location>
</feature>
<organism evidence="2 3">
    <name type="scientific">Protopolystoma xenopodis</name>
    <dbReference type="NCBI Taxonomy" id="117903"/>
    <lineage>
        <taxon>Eukaryota</taxon>
        <taxon>Metazoa</taxon>
        <taxon>Spiralia</taxon>
        <taxon>Lophotrochozoa</taxon>
        <taxon>Platyhelminthes</taxon>
        <taxon>Monogenea</taxon>
        <taxon>Polyopisthocotylea</taxon>
        <taxon>Polystomatidea</taxon>
        <taxon>Polystomatidae</taxon>
        <taxon>Protopolystoma</taxon>
    </lineage>
</organism>
<dbReference type="AlphaFoldDB" id="A0A3S5CPE0"/>
<gene>
    <name evidence="2" type="ORF">PXEA_LOCUS30832</name>
</gene>
<evidence type="ECO:0000313" key="2">
    <source>
        <dbReference type="EMBL" id="VEL37392.1"/>
    </source>
</evidence>
<protein>
    <submittedName>
        <fullName evidence="2">Uncharacterized protein</fullName>
    </submittedName>
</protein>
<dbReference type="EMBL" id="CAAALY010254832">
    <property type="protein sequence ID" value="VEL37392.1"/>
    <property type="molecule type" value="Genomic_DNA"/>
</dbReference>
<name>A0A3S5CPE0_9PLAT</name>
<sequence length="111" mass="11464">MTAVATASSLGPATGTSNNVLNTSDFSLSAGVPTTGTVTRSITPAGNAPITGGLDPASTIQGQTPQLLQQPGLLDHPHHQAQASSGRHIMMRPNQLMMSNAQVDIVILYIF</sequence>
<evidence type="ECO:0000256" key="1">
    <source>
        <dbReference type="SAM" id="MobiDB-lite"/>
    </source>
</evidence>
<accession>A0A3S5CPE0</accession>